<dbReference type="GO" id="GO:0004721">
    <property type="term" value="F:phosphoprotein phosphatase activity"/>
    <property type="evidence" value="ECO:0007669"/>
    <property type="project" value="InterPro"/>
</dbReference>
<dbReference type="EMBL" id="JACHNB010000001">
    <property type="protein sequence ID" value="MBB4737087.1"/>
    <property type="molecule type" value="Genomic_DNA"/>
</dbReference>
<dbReference type="PROSITE" id="PS00383">
    <property type="entry name" value="TYR_PHOSPHATASE_1"/>
    <property type="match status" value="1"/>
</dbReference>
<dbReference type="InterPro" id="IPR000387">
    <property type="entry name" value="Tyr_Pase_dom"/>
</dbReference>
<organism evidence="3 4">
    <name type="scientific">Actinoplanes octamycinicus</name>
    <dbReference type="NCBI Taxonomy" id="135948"/>
    <lineage>
        <taxon>Bacteria</taxon>
        <taxon>Bacillati</taxon>
        <taxon>Actinomycetota</taxon>
        <taxon>Actinomycetes</taxon>
        <taxon>Micromonosporales</taxon>
        <taxon>Micromonosporaceae</taxon>
        <taxon>Actinoplanes</taxon>
    </lineage>
</organism>
<protein>
    <submittedName>
        <fullName evidence="3">Protein tyrosine/serine phosphatase</fullName>
    </submittedName>
</protein>
<dbReference type="InterPro" id="IPR029021">
    <property type="entry name" value="Prot-tyrosine_phosphatase-like"/>
</dbReference>
<proteinExistence type="inferred from homology"/>
<evidence type="ECO:0000313" key="3">
    <source>
        <dbReference type="EMBL" id="MBB4737087.1"/>
    </source>
</evidence>
<evidence type="ECO:0000313" key="4">
    <source>
        <dbReference type="Proteomes" id="UP000546162"/>
    </source>
</evidence>
<dbReference type="InterPro" id="IPR026893">
    <property type="entry name" value="Tyr/Ser_Pase_IphP-type"/>
</dbReference>
<name>A0A7W7M4U2_9ACTN</name>
<dbReference type="Pfam" id="PF13350">
    <property type="entry name" value="Y_phosphatase3"/>
    <property type="match status" value="1"/>
</dbReference>
<comment type="similarity">
    <text evidence="1">Belongs to the protein-tyrosine phosphatase family.</text>
</comment>
<accession>A0A7W7M4U2</accession>
<dbReference type="PROSITE" id="PS50056">
    <property type="entry name" value="TYR_PHOSPHATASE_2"/>
    <property type="match status" value="1"/>
</dbReference>
<dbReference type="Proteomes" id="UP000546162">
    <property type="component" value="Unassembled WGS sequence"/>
</dbReference>
<dbReference type="AlphaFoldDB" id="A0A7W7M4U2"/>
<gene>
    <name evidence="3" type="ORF">BJY16_000546</name>
</gene>
<feature type="domain" description="Tyrosine specific protein phosphatases" evidence="2">
    <location>
        <begin position="123"/>
        <end position="159"/>
    </location>
</feature>
<comment type="caution">
    <text evidence="3">The sequence shown here is derived from an EMBL/GenBank/DDBJ whole genome shotgun (WGS) entry which is preliminary data.</text>
</comment>
<sequence length="247" mass="27844">MVAESYSRNLGFSATYNFRDVGGYRGLDDRRVRWRRLFRADSLHRIGDADAAAFTALGVRTVIDLRRPTEVERFGRVHERYGLDYRNLVLKHIDWEEVEHPEGTDHERWLADRYLNFAEDGREGILDSLRLIADPTAAPVVVHCMAGKDRTGTICALTLSLLGVSDEDIAADYALTTEAMAPLTAYLLEKAPESIQGNEHMFDSPPAAMLLFLDDLRALHGSVEGYVREIGLTDAEITSLRRHLLED</sequence>
<evidence type="ECO:0000259" key="2">
    <source>
        <dbReference type="PROSITE" id="PS50056"/>
    </source>
</evidence>
<evidence type="ECO:0000256" key="1">
    <source>
        <dbReference type="ARBA" id="ARBA00009580"/>
    </source>
</evidence>
<keyword evidence="4" id="KW-1185">Reference proteome</keyword>
<dbReference type="SUPFAM" id="SSF52799">
    <property type="entry name" value="(Phosphotyrosine protein) phosphatases II"/>
    <property type="match status" value="1"/>
</dbReference>
<dbReference type="InterPro" id="IPR016130">
    <property type="entry name" value="Tyr_Pase_AS"/>
</dbReference>
<dbReference type="Gene3D" id="3.90.190.10">
    <property type="entry name" value="Protein tyrosine phosphatase superfamily"/>
    <property type="match status" value="1"/>
</dbReference>
<dbReference type="RefSeq" id="WP_185037544.1">
    <property type="nucleotide sequence ID" value="NZ_BAABFG010000005.1"/>
</dbReference>
<dbReference type="PANTHER" id="PTHR31126">
    <property type="entry name" value="TYROSINE-PROTEIN PHOSPHATASE"/>
    <property type="match status" value="1"/>
</dbReference>
<reference evidence="3 4" key="1">
    <citation type="submission" date="2020-08" db="EMBL/GenBank/DDBJ databases">
        <title>Sequencing the genomes of 1000 actinobacteria strains.</title>
        <authorList>
            <person name="Klenk H.-P."/>
        </authorList>
    </citation>
    <scope>NUCLEOTIDE SEQUENCE [LARGE SCALE GENOMIC DNA]</scope>
    <source>
        <strain evidence="3 4">DSM 45809</strain>
    </source>
</reference>
<dbReference type="PANTHER" id="PTHR31126:SF1">
    <property type="entry name" value="TYROSINE SPECIFIC PROTEIN PHOSPHATASES DOMAIN-CONTAINING PROTEIN"/>
    <property type="match status" value="1"/>
</dbReference>